<evidence type="ECO:0000256" key="3">
    <source>
        <dbReference type="ARBA" id="ARBA00022989"/>
    </source>
</evidence>
<dbReference type="EMBL" id="FNLO01000018">
    <property type="protein sequence ID" value="SDV51524.1"/>
    <property type="molecule type" value="Genomic_DNA"/>
</dbReference>
<dbReference type="InterPro" id="IPR011701">
    <property type="entry name" value="MFS"/>
</dbReference>
<dbReference type="Proteomes" id="UP000243719">
    <property type="component" value="Unassembled WGS sequence"/>
</dbReference>
<reference evidence="8" key="1">
    <citation type="submission" date="2016-09" db="EMBL/GenBank/DDBJ databases">
        <authorList>
            <person name="Varghese N."/>
            <person name="Submissions S."/>
        </authorList>
    </citation>
    <scope>NUCLEOTIDE SEQUENCE [LARGE SCALE GENOMIC DNA]</scope>
    <source>
        <strain evidence="8">JS23</strain>
    </source>
</reference>
<feature type="transmembrane region" description="Helical" evidence="5">
    <location>
        <begin position="83"/>
        <end position="102"/>
    </location>
</feature>
<dbReference type="GO" id="GO:0022857">
    <property type="term" value="F:transmembrane transporter activity"/>
    <property type="evidence" value="ECO:0007669"/>
    <property type="project" value="InterPro"/>
</dbReference>
<feature type="transmembrane region" description="Helical" evidence="5">
    <location>
        <begin position="108"/>
        <end position="128"/>
    </location>
</feature>
<feature type="transmembrane region" description="Helical" evidence="5">
    <location>
        <begin position="200"/>
        <end position="225"/>
    </location>
</feature>
<evidence type="ECO:0000256" key="4">
    <source>
        <dbReference type="ARBA" id="ARBA00023136"/>
    </source>
</evidence>
<dbReference type="SUPFAM" id="SSF103473">
    <property type="entry name" value="MFS general substrate transporter"/>
    <property type="match status" value="1"/>
</dbReference>
<keyword evidence="4 5" id="KW-0472">Membrane</keyword>
<dbReference type="CDD" id="cd17393">
    <property type="entry name" value="MFS_MosC_like"/>
    <property type="match status" value="1"/>
</dbReference>
<feature type="transmembrane region" description="Helical" evidence="5">
    <location>
        <begin position="278"/>
        <end position="299"/>
    </location>
</feature>
<keyword evidence="3 5" id="KW-1133">Transmembrane helix</keyword>
<dbReference type="PANTHER" id="PTHR23514">
    <property type="entry name" value="BYPASS OF STOP CODON PROTEIN 6"/>
    <property type="match status" value="1"/>
</dbReference>
<evidence type="ECO:0000256" key="5">
    <source>
        <dbReference type="SAM" id="Phobius"/>
    </source>
</evidence>
<dbReference type="OrthoDB" id="9810941at2"/>
<feature type="transmembrane region" description="Helical" evidence="5">
    <location>
        <begin position="336"/>
        <end position="359"/>
    </location>
</feature>
<accession>A0A1H2PX21</accession>
<dbReference type="InterPro" id="IPR051788">
    <property type="entry name" value="MFS_Transporter"/>
</dbReference>
<evidence type="ECO:0000313" key="7">
    <source>
        <dbReference type="EMBL" id="SDV51524.1"/>
    </source>
</evidence>
<keyword evidence="2 5" id="KW-0812">Transmembrane</keyword>
<dbReference type="PANTHER" id="PTHR23514:SF13">
    <property type="entry name" value="INNER MEMBRANE PROTEIN YBJJ"/>
    <property type="match status" value="1"/>
</dbReference>
<dbReference type="InterPro" id="IPR036259">
    <property type="entry name" value="MFS_trans_sf"/>
</dbReference>
<feature type="domain" description="Major facilitator superfamily (MFS) profile" evidence="6">
    <location>
        <begin position="212"/>
        <end position="389"/>
    </location>
</feature>
<dbReference type="RefSeq" id="WP_091913247.1">
    <property type="nucleotide sequence ID" value="NZ_FNLO01000018.1"/>
</dbReference>
<feature type="transmembrane region" description="Helical" evidence="5">
    <location>
        <begin position="21"/>
        <end position="40"/>
    </location>
</feature>
<evidence type="ECO:0000256" key="1">
    <source>
        <dbReference type="ARBA" id="ARBA00004141"/>
    </source>
</evidence>
<dbReference type="InterPro" id="IPR020846">
    <property type="entry name" value="MFS_dom"/>
</dbReference>
<evidence type="ECO:0000313" key="8">
    <source>
        <dbReference type="Proteomes" id="UP000243719"/>
    </source>
</evidence>
<dbReference type="Gene3D" id="1.20.1250.20">
    <property type="entry name" value="MFS general substrate transporter like domains"/>
    <property type="match status" value="2"/>
</dbReference>
<feature type="transmembrane region" description="Helical" evidence="5">
    <location>
        <begin position="140"/>
        <end position="164"/>
    </location>
</feature>
<name>A0A1H2PX21_9BURK</name>
<organism evidence="7 8">
    <name type="scientific">Chitinasiproducens palmae</name>
    <dbReference type="NCBI Taxonomy" id="1770053"/>
    <lineage>
        <taxon>Bacteria</taxon>
        <taxon>Pseudomonadati</taxon>
        <taxon>Pseudomonadota</taxon>
        <taxon>Betaproteobacteria</taxon>
        <taxon>Burkholderiales</taxon>
        <taxon>Burkholderiaceae</taxon>
        <taxon>Chitinasiproducens</taxon>
    </lineage>
</organism>
<evidence type="ECO:0000259" key="6">
    <source>
        <dbReference type="PROSITE" id="PS50850"/>
    </source>
</evidence>
<comment type="subcellular location">
    <subcellularLocation>
        <location evidence="1">Membrane</location>
        <topology evidence="1">Multi-pass membrane protein</topology>
    </subcellularLocation>
</comment>
<proteinExistence type="predicted"/>
<feature type="transmembrane region" description="Helical" evidence="5">
    <location>
        <begin position="52"/>
        <end position="76"/>
    </location>
</feature>
<evidence type="ECO:0000256" key="2">
    <source>
        <dbReference type="ARBA" id="ARBA00022692"/>
    </source>
</evidence>
<gene>
    <name evidence="7" type="ORF">SAMN05216551_11830</name>
</gene>
<dbReference type="STRING" id="1770053.SAMN05216551_11830"/>
<dbReference type="AlphaFoldDB" id="A0A1H2PX21"/>
<protein>
    <submittedName>
        <fullName evidence="7">Fucose permease</fullName>
    </submittedName>
</protein>
<dbReference type="Pfam" id="PF07690">
    <property type="entry name" value="MFS_1"/>
    <property type="match status" value="1"/>
</dbReference>
<keyword evidence="8" id="KW-1185">Reference proteome</keyword>
<dbReference type="GO" id="GO:0016020">
    <property type="term" value="C:membrane"/>
    <property type="evidence" value="ECO:0007669"/>
    <property type="project" value="UniProtKB-SubCell"/>
</dbReference>
<dbReference type="PROSITE" id="PS50850">
    <property type="entry name" value="MFS"/>
    <property type="match status" value="1"/>
</dbReference>
<feature type="transmembrane region" description="Helical" evidence="5">
    <location>
        <begin position="245"/>
        <end position="266"/>
    </location>
</feature>
<feature type="transmembrane region" description="Helical" evidence="5">
    <location>
        <begin position="365"/>
        <end position="384"/>
    </location>
</feature>
<feature type="transmembrane region" description="Helical" evidence="5">
    <location>
        <begin position="305"/>
        <end position="324"/>
    </location>
</feature>
<sequence>MQSDPSLQSVPNTIAVSQQRATRVIFLAAGLSMATWAPLVPFAKARLNIDDGVLGLLLLCLGGGSIVTMPLAGALAARVGCRAIIAGATALICVALPALGGVAATPLLVAALLVFGAGMGAIDVAMNIQAIQVERASGRAMMSGFHGLFSLGGIVGAGAVSALLALGASALQAAVAMAACTAALFLLARPHLLANGRAEGGAPAFALPHGPVLLLGALCFVVFLTEGSVLDWSALFLGSERGVPPALAGLGYAAFSATMTVGRLTGDRVVHRFGGSRVVLAGGVVAALGMALVVAVPAWQAGLAGYALVGAGCSNIVPVLFTAVGRQRAMPESTAVPAMTTLGYAGLLVGPAGIGFVAHALDLRAAFVLTLVLLLGVAACARLLPSGRD</sequence>
<feature type="transmembrane region" description="Helical" evidence="5">
    <location>
        <begin position="170"/>
        <end position="188"/>
    </location>
</feature>